<dbReference type="SUPFAM" id="SSF48452">
    <property type="entry name" value="TPR-like"/>
    <property type="match status" value="1"/>
</dbReference>
<dbReference type="Gene3D" id="1.25.40.10">
    <property type="entry name" value="Tetratricopeptide repeat domain"/>
    <property type="match status" value="1"/>
</dbReference>
<keyword evidence="3" id="KW-1185">Reference proteome</keyword>
<dbReference type="PROSITE" id="PS51257">
    <property type="entry name" value="PROKAR_LIPOPROTEIN"/>
    <property type="match status" value="1"/>
</dbReference>
<evidence type="ECO:0000313" key="2">
    <source>
        <dbReference type="EMBL" id="CAH0540330.1"/>
    </source>
</evidence>
<proteinExistence type="predicted"/>
<dbReference type="RefSeq" id="WP_237362314.1">
    <property type="nucleotide sequence ID" value="NZ_CAKLDM010000002.1"/>
</dbReference>
<organism evidence="2 3">
    <name type="scientific">Vibrio marisflavi CECT 7928</name>
    <dbReference type="NCBI Taxonomy" id="634439"/>
    <lineage>
        <taxon>Bacteria</taxon>
        <taxon>Pseudomonadati</taxon>
        <taxon>Pseudomonadota</taxon>
        <taxon>Gammaproteobacteria</taxon>
        <taxon>Vibrionales</taxon>
        <taxon>Vibrionaceae</taxon>
        <taxon>Vibrio</taxon>
    </lineage>
</organism>
<dbReference type="EMBL" id="CAKLDM010000002">
    <property type="protein sequence ID" value="CAH0540330.1"/>
    <property type="molecule type" value="Genomic_DNA"/>
</dbReference>
<sequence length="260" mass="29262">MFKHYFAGLFLITILSGCATTSQSSYNNESTRELVMKNSGNFQDLITHYKEQLKQNDTRDTREKLATAYLDYGDPESALFTISQLNQGSPQVSSLLIQAYAEFELGDLPSSKDSAEQAYALDKQNAEIENLLGVIYAANGDLGQARDFFNLARAHFYSDIKIKNNLAVLDIIEQDYSSAIERLLPIYTNDEADDQVVANLTLAMAKSDNLELMKQVLKPKFTDKEIQQRYLSLRKLKTTQPENQLETSVTANQALFEGAR</sequence>
<gene>
    <name evidence="2" type="ORF">VMF7928_02775</name>
</gene>
<evidence type="ECO:0000256" key="1">
    <source>
        <dbReference type="SAM" id="SignalP"/>
    </source>
</evidence>
<dbReference type="InterPro" id="IPR011990">
    <property type="entry name" value="TPR-like_helical_dom_sf"/>
</dbReference>
<feature type="signal peptide" evidence="1">
    <location>
        <begin position="1"/>
        <end position="19"/>
    </location>
</feature>
<evidence type="ECO:0000313" key="3">
    <source>
        <dbReference type="Proteomes" id="UP000838748"/>
    </source>
</evidence>
<keyword evidence="1" id="KW-0732">Signal</keyword>
<protein>
    <submittedName>
        <fullName evidence="2">Uncharacterized protein</fullName>
    </submittedName>
</protein>
<reference evidence="2" key="1">
    <citation type="submission" date="2021-11" db="EMBL/GenBank/DDBJ databases">
        <authorList>
            <person name="Rodrigo-Torres L."/>
            <person name="Arahal R. D."/>
            <person name="Lucena T."/>
        </authorList>
    </citation>
    <scope>NUCLEOTIDE SEQUENCE</scope>
    <source>
        <strain evidence="2">CECT 7928</strain>
    </source>
</reference>
<name>A0ABN8E611_9VIBR</name>
<comment type="caution">
    <text evidence="2">The sequence shown here is derived from an EMBL/GenBank/DDBJ whole genome shotgun (WGS) entry which is preliminary data.</text>
</comment>
<feature type="chain" id="PRO_5045706197" evidence="1">
    <location>
        <begin position="20"/>
        <end position="260"/>
    </location>
</feature>
<dbReference type="Proteomes" id="UP000838748">
    <property type="component" value="Unassembled WGS sequence"/>
</dbReference>
<accession>A0ABN8E611</accession>